<keyword evidence="2" id="KW-0548">Nucleotidyltransferase</keyword>
<dbReference type="Gene3D" id="3.30.420.10">
    <property type="entry name" value="Ribonuclease H-like superfamily/Ribonuclease H"/>
    <property type="match status" value="1"/>
</dbReference>
<dbReference type="SMART" id="SM00343">
    <property type="entry name" value="ZnF_C2HC"/>
    <property type="match status" value="2"/>
</dbReference>
<protein>
    <submittedName>
        <fullName evidence="8">Integrase catalytic domain-containing protein</fullName>
    </submittedName>
</protein>
<dbReference type="InterPro" id="IPR050951">
    <property type="entry name" value="Retrovirus_Pol_polyprotein"/>
</dbReference>
<dbReference type="GO" id="GO:0003676">
    <property type="term" value="F:nucleic acid binding"/>
    <property type="evidence" value="ECO:0007669"/>
    <property type="project" value="InterPro"/>
</dbReference>
<feature type="domain" description="Integrase catalytic" evidence="5">
    <location>
        <begin position="451"/>
        <end position="548"/>
    </location>
</feature>
<dbReference type="Pfam" id="PF00665">
    <property type="entry name" value="rve"/>
    <property type="match status" value="1"/>
</dbReference>
<sequence>MAVRMKRSGQEEARLQKIDSEELRAIHEAQEERQQRMLKVVLEAANQQQHALLERAGQIFTAIGPTASPASAVEFVTNSLSTRLPEFIYDPDNGCSSKYGSTDGLTLNVAARARLIVSKLDAAAYARFTNHILPQGGSEVGFDDTVKTLKELFEHNTSNTAQRRISQRLYWDGRRRHEMAKFNAIIPQQMKCLMWICGPHTTDDAEIRTRDLRKMEDNPQTTLKKLSLEIQQFLNVKQDAKLLGSPPSLLQPEVNAVATTKNRTRDPPSSCFLCGGSHWAKDCYFINKTCHKCKLVGHKKVYCKNFANKKERNLKTRRTTNNVVVIASSGTDINSATIQMRLHTVADVTLLSVKDWIKINRPKLLPPFAKLKSADNKDIKVHGYFECDFDIDGHKGRGNCHDADTQSLLGLDWITQNKPSFRHVTEDIICKVSATATAKVPIKAQLNLWPKPTAPWNRVHADFAGPIDGTYYLAIMDAYSNWPEIVHMNCISTSATISALKIFAQFGDPQTLVTDNGTQFTSTLFKEFCRAHGIGRLRSSPSHPQSNG</sequence>
<dbReference type="InterPro" id="IPR012337">
    <property type="entry name" value="RNaseH-like_sf"/>
</dbReference>
<evidence type="ECO:0000313" key="7">
    <source>
        <dbReference type="Proteomes" id="UP000050794"/>
    </source>
</evidence>
<dbReference type="GO" id="GO:0015074">
    <property type="term" value="P:DNA integration"/>
    <property type="evidence" value="ECO:0007669"/>
    <property type="project" value="InterPro"/>
</dbReference>
<evidence type="ECO:0000256" key="1">
    <source>
        <dbReference type="ARBA" id="ARBA00022679"/>
    </source>
</evidence>
<dbReference type="InterPro" id="IPR055510">
    <property type="entry name" value="DUF7083"/>
</dbReference>
<accession>A0A183TZP5</accession>
<dbReference type="PANTHER" id="PTHR37984">
    <property type="entry name" value="PROTEIN CBG26694"/>
    <property type="match status" value="1"/>
</dbReference>
<reference evidence="6 7" key="2">
    <citation type="submission" date="2018-11" db="EMBL/GenBank/DDBJ databases">
        <authorList>
            <consortium name="Pathogen Informatics"/>
        </authorList>
    </citation>
    <scope>NUCLEOTIDE SEQUENCE [LARGE SCALE GENOMIC DNA]</scope>
</reference>
<dbReference type="PROSITE" id="PS50994">
    <property type="entry name" value="INTEGRASE"/>
    <property type="match status" value="1"/>
</dbReference>
<evidence type="ECO:0000259" key="5">
    <source>
        <dbReference type="PROSITE" id="PS50994"/>
    </source>
</evidence>
<dbReference type="InterPro" id="IPR001584">
    <property type="entry name" value="Integrase_cat-core"/>
</dbReference>
<dbReference type="Pfam" id="PF23309">
    <property type="entry name" value="DUF7083"/>
    <property type="match status" value="1"/>
</dbReference>
<organism evidence="7 8">
    <name type="scientific">Toxocara canis</name>
    <name type="common">Canine roundworm</name>
    <dbReference type="NCBI Taxonomy" id="6265"/>
    <lineage>
        <taxon>Eukaryota</taxon>
        <taxon>Metazoa</taxon>
        <taxon>Ecdysozoa</taxon>
        <taxon>Nematoda</taxon>
        <taxon>Chromadorea</taxon>
        <taxon>Rhabditida</taxon>
        <taxon>Spirurina</taxon>
        <taxon>Ascaridomorpha</taxon>
        <taxon>Ascaridoidea</taxon>
        <taxon>Toxocaridae</taxon>
        <taxon>Toxocara</taxon>
    </lineage>
</organism>
<dbReference type="GO" id="GO:0004519">
    <property type="term" value="F:endonuclease activity"/>
    <property type="evidence" value="ECO:0007669"/>
    <property type="project" value="UniProtKB-KW"/>
</dbReference>
<keyword evidence="4" id="KW-0378">Hydrolase</keyword>
<name>A0A183TZP5_TOXCA</name>
<dbReference type="AlphaFoldDB" id="A0A183TZP5"/>
<evidence type="ECO:0000256" key="3">
    <source>
        <dbReference type="ARBA" id="ARBA00022722"/>
    </source>
</evidence>
<keyword evidence="4" id="KW-0255">Endonuclease</keyword>
<dbReference type="EMBL" id="UYWY01001406">
    <property type="protein sequence ID" value="VDM26717.1"/>
    <property type="molecule type" value="Genomic_DNA"/>
</dbReference>
<dbReference type="Proteomes" id="UP000050794">
    <property type="component" value="Unassembled WGS sequence"/>
</dbReference>
<keyword evidence="1" id="KW-0808">Transferase</keyword>
<dbReference type="SUPFAM" id="SSF50630">
    <property type="entry name" value="Acid proteases"/>
    <property type="match status" value="1"/>
</dbReference>
<dbReference type="InterPro" id="IPR036397">
    <property type="entry name" value="RNaseH_sf"/>
</dbReference>
<keyword evidence="3" id="KW-0540">Nuclease</keyword>
<dbReference type="SUPFAM" id="SSF53098">
    <property type="entry name" value="Ribonuclease H-like"/>
    <property type="match status" value="1"/>
</dbReference>
<dbReference type="InterPro" id="IPR021109">
    <property type="entry name" value="Peptidase_aspartic_dom_sf"/>
</dbReference>
<evidence type="ECO:0000313" key="8">
    <source>
        <dbReference type="WBParaSite" id="TCNE_0000171401-mRNA-1"/>
    </source>
</evidence>
<evidence type="ECO:0000313" key="6">
    <source>
        <dbReference type="EMBL" id="VDM26717.1"/>
    </source>
</evidence>
<dbReference type="Gene3D" id="4.10.60.10">
    <property type="entry name" value="Zinc finger, CCHC-type"/>
    <property type="match status" value="1"/>
</dbReference>
<reference evidence="8" key="1">
    <citation type="submission" date="2016-06" db="UniProtKB">
        <authorList>
            <consortium name="WormBaseParasite"/>
        </authorList>
    </citation>
    <scope>IDENTIFICATION</scope>
</reference>
<evidence type="ECO:0000256" key="4">
    <source>
        <dbReference type="ARBA" id="ARBA00022759"/>
    </source>
</evidence>
<dbReference type="WBParaSite" id="TCNE_0000171401-mRNA-1">
    <property type="protein sequence ID" value="TCNE_0000171401-mRNA-1"/>
    <property type="gene ID" value="TCNE_0000171401"/>
</dbReference>
<proteinExistence type="predicted"/>
<dbReference type="PANTHER" id="PTHR37984:SF5">
    <property type="entry name" value="PROTEIN NYNRIN-LIKE"/>
    <property type="match status" value="1"/>
</dbReference>
<keyword evidence="7" id="KW-1185">Reference proteome</keyword>
<dbReference type="GO" id="GO:0016779">
    <property type="term" value="F:nucleotidyltransferase activity"/>
    <property type="evidence" value="ECO:0007669"/>
    <property type="project" value="UniProtKB-KW"/>
</dbReference>
<gene>
    <name evidence="6" type="ORF">TCNE_LOCUS1715</name>
</gene>
<dbReference type="InterPro" id="IPR001878">
    <property type="entry name" value="Znf_CCHC"/>
</dbReference>
<evidence type="ECO:0000256" key="2">
    <source>
        <dbReference type="ARBA" id="ARBA00022695"/>
    </source>
</evidence>
<dbReference type="GO" id="GO:0008270">
    <property type="term" value="F:zinc ion binding"/>
    <property type="evidence" value="ECO:0007669"/>
    <property type="project" value="InterPro"/>
</dbReference>